<comment type="caution">
    <text evidence="2">The sequence shown here is derived from an EMBL/GenBank/DDBJ whole genome shotgun (WGS) entry which is preliminary data.</text>
</comment>
<reference evidence="2" key="1">
    <citation type="submission" date="2023-07" db="EMBL/GenBank/DDBJ databases">
        <authorList>
            <consortium name="AG Swart"/>
            <person name="Singh M."/>
            <person name="Singh A."/>
            <person name="Seah K."/>
            <person name="Emmerich C."/>
        </authorList>
    </citation>
    <scope>NUCLEOTIDE SEQUENCE</scope>
    <source>
        <strain evidence="2">DP1</strain>
    </source>
</reference>
<keyword evidence="3" id="KW-1185">Reference proteome</keyword>
<proteinExistence type="predicted"/>
<protein>
    <submittedName>
        <fullName evidence="2">Uncharacterized protein</fullName>
    </submittedName>
</protein>
<evidence type="ECO:0000313" key="2">
    <source>
        <dbReference type="EMBL" id="CAI2359477.1"/>
    </source>
</evidence>
<evidence type="ECO:0000256" key="1">
    <source>
        <dbReference type="SAM" id="MobiDB-lite"/>
    </source>
</evidence>
<feature type="region of interest" description="Disordered" evidence="1">
    <location>
        <begin position="113"/>
        <end position="133"/>
    </location>
</feature>
<sequence>MTLSSQIQEQCLRLEWKTLLEEFSPLVKNDIIRVNVGKFCEYQNDYVYIMLQNVDKICETTEKIVKRLHGLVDYTKNNRSCSASPTYTLKKPNIGERPERNNSSVSNFYKKFSKTPEMSQERQNIKQKQSKSTHRIDLALLKSKTSEIIKENEDDSEISVKSSFRKSSECSHSPTFANKKCNKNLLNCAQTNLPEENKKHESIQCDSKPSKNI</sequence>
<dbReference type="EMBL" id="CAMPGE010000722">
    <property type="protein sequence ID" value="CAI2359477.1"/>
    <property type="molecule type" value="Genomic_DNA"/>
</dbReference>
<name>A0AAD1X5G8_EUPCR</name>
<accession>A0AAD1X5G8</accession>
<dbReference type="AlphaFoldDB" id="A0AAD1X5G8"/>
<evidence type="ECO:0000313" key="3">
    <source>
        <dbReference type="Proteomes" id="UP001295684"/>
    </source>
</evidence>
<dbReference type="Proteomes" id="UP001295684">
    <property type="component" value="Unassembled WGS sequence"/>
</dbReference>
<organism evidence="2 3">
    <name type="scientific">Euplotes crassus</name>
    <dbReference type="NCBI Taxonomy" id="5936"/>
    <lineage>
        <taxon>Eukaryota</taxon>
        <taxon>Sar</taxon>
        <taxon>Alveolata</taxon>
        <taxon>Ciliophora</taxon>
        <taxon>Intramacronucleata</taxon>
        <taxon>Spirotrichea</taxon>
        <taxon>Hypotrichia</taxon>
        <taxon>Euplotida</taxon>
        <taxon>Euplotidae</taxon>
        <taxon>Moneuplotes</taxon>
    </lineage>
</organism>
<gene>
    <name evidence="2" type="ORF">ECRASSUSDP1_LOCUS768</name>
</gene>